<proteinExistence type="predicted"/>
<reference evidence="1" key="1">
    <citation type="submission" date="2014-09" db="EMBL/GenBank/DDBJ databases">
        <authorList>
            <person name="Magalhaes I.L.F."/>
            <person name="Oliveira U."/>
            <person name="Santos F.R."/>
            <person name="Vidigal T.H.D.A."/>
            <person name="Brescovit A.D."/>
            <person name="Santos A.J."/>
        </authorList>
    </citation>
    <scope>NUCLEOTIDE SEQUENCE</scope>
    <source>
        <tissue evidence="1">Shoot tissue taken approximately 20 cm above the soil surface</tissue>
    </source>
</reference>
<dbReference type="AlphaFoldDB" id="A0A0A9BVG2"/>
<reference evidence="1" key="2">
    <citation type="journal article" date="2015" name="Data Brief">
        <title>Shoot transcriptome of the giant reed, Arundo donax.</title>
        <authorList>
            <person name="Barrero R.A."/>
            <person name="Guerrero F.D."/>
            <person name="Moolhuijzen P."/>
            <person name="Goolsby J.A."/>
            <person name="Tidwell J."/>
            <person name="Bellgard S.E."/>
            <person name="Bellgard M.I."/>
        </authorList>
    </citation>
    <scope>NUCLEOTIDE SEQUENCE</scope>
    <source>
        <tissue evidence="1">Shoot tissue taken approximately 20 cm above the soil surface</tissue>
    </source>
</reference>
<organism evidence="1">
    <name type="scientific">Arundo donax</name>
    <name type="common">Giant reed</name>
    <name type="synonym">Donax arundinaceus</name>
    <dbReference type="NCBI Taxonomy" id="35708"/>
    <lineage>
        <taxon>Eukaryota</taxon>
        <taxon>Viridiplantae</taxon>
        <taxon>Streptophyta</taxon>
        <taxon>Embryophyta</taxon>
        <taxon>Tracheophyta</taxon>
        <taxon>Spermatophyta</taxon>
        <taxon>Magnoliopsida</taxon>
        <taxon>Liliopsida</taxon>
        <taxon>Poales</taxon>
        <taxon>Poaceae</taxon>
        <taxon>PACMAD clade</taxon>
        <taxon>Arundinoideae</taxon>
        <taxon>Arundineae</taxon>
        <taxon>Arundo</taxon>
    </lineage>
</organism>
<evidence type="ECO:0000313" key="1">
    <source>
        <dbReference type="EMBL" id="JAD68039.1"/>
    </source>
</evidence>
<accession>A0A0A9BVG2</accession>
<dbReference type="EMBL" id="GBRH01229856">
    <property type="protein sequence ID" value="JAD68039.1"/>
    <property type="molecule type" value="Transcribed_RNA"/>
</dbReference>
<name>A0A0A9BVG2_ARUDO</name>
<sequence>MAIKKGLVTVSNSNSNYPQGAFDEVCCWEIFSCLDLIWIQISTIHTGFRK</sequence>
<protein>
    <submittedName>
        <fullName evidence="1">Uncharacterized protein</fullName>
    </submittedName>
</protein>